<accession>A0A433Q1H5</accession>
<sequence length="210" mass="23356">MAPPQFLPNKDNKPNSSPTNLVDVFALQTGEQRFETLVVSLDTDGGEDLLDVLGGGVRVATEGEEQVSREMLHGDGTGVADGVRYELPMDEPCQRLYGYRYYATRWMSVHPSIHPFISIVHPHAPTLLVRRERLDSCVVKLFNSSREAQYAQHECVVSGKEGVSTTCHSCTFYIVAGDVTGFSNIFRHTNKINGFPSLPAQHDRMPPENH</sequence>
<comment type="caution">
    <text evidence="1">The sequence shown here is derived from an EMBL/GenBank/DDBJ whole genome shotgun (WGS) entry which is preliminary data.</text>
</comment>
<evidence type="ECO:0000313" key="2">
    <source>
        <dbReference type="Proteomes" id="UP000274822"/>
    </source>
</evidence>
<dbReference type="Proteomes" id="UP000274822">
    <property type="component" value="Unassembled WGS sequence"/>
</dbReference>
<organism evidence="1 2">
    <name type="scientific">Jimgerdemannia flammicorona</name>
    <dbReference type="NCBI Taxonomy" id="994334"/>
    <lineage>
        <taxon>Eukaryota</taxon>
        <taxon>Fungi</taxon>
        <taxon>Fungi incertae sedis</taxon>
        <taxon>Mucoromycota</taxon>
        <taxon>Mucoromycotina</taxon>
        <taxon>Endogonomycetes</taxon>
        <taxon>Endogonales</taxon>
        <taxon>Endogonaceae</taxon>
        <taxon>Jimgerdemannia</taxon>
    </lineage>
</organism>
<reference evidence="1 2" key="1">
    <citation type="journal article" date="2018" name="New Phytol.">
        <title>Phylogenomics of Endogonaceae and evolution of mycorrhizas within Mucoromycota.</title>
        <authorList>
            <person name="Chang Y."/>
            <person name="Desiro A."/>
            <person name="Na H."/>
            <person name="Sandor L."/>
            <person name="Lipzen A."/>
            <person name="Clum A."/>
            <person name="Barry K."/>
            <person name="Grigoriev I.V."/>
            <person name="Martin F.M."/>
            <person name="Stajich J.E."/>
            <person name="Smith M.E."/>
            <person name="Bonito G."/>
            <person name="Spatafora J.W."/>
        </authorList>
    </citation>
    <scope>NUCLEOTIDE SEQUENCE [LARGE SCALE GENOMIC DNA]</scope>
    <source>
        <strain evidence="1 2">AD002</strain>
    </source>
</reference>
<name>A0A433Q1H5_9FUNG</name>
<dbReference type="AlphaFoldDB" id="A0A433Q1H5"/>
<evidence type="ECO:0000313" key="1">
    <source>
        <dbReference type="EMBL" id="RUS23659.1"/>
    </source>
</evidence>
<proteinExistence type="predicted"/>
<dbReference type="EMBL" id="RBNJ01019001">
    <property type="protein sequence ID" value="RUS23659.1"/>
    <property type="molecule type" value="Genomic_DNA"/>
</dbReference>
<protein>
    <submittedName>
        <fullName evidence="1">Uncharacterized protein</fullName>
    </submittedName>
</protein>
<gene>
    <name evidence="1" type="ORF">BC938DRAFT_474820</name>
</gene>
<keyword evidence="2" id="KW-1185">Reference proteome</keyword>